<dbReference type="Pfam" id="PF04138">
    <property type="entry name" value="GtrA_DPMS_TM"/>
    <property type="match status" value="1"/>
</dbReference>
<keyword evidence="3 6" id="KW-0812">Transmembrane</keyword>
<gene>
    <name evidence="8" type="ORF">A3J61_01750</name>
</gene>
<keyword evidence="4 6" id="KW-1133">Transmembrane helix</keyword>
<evidence type="ECO:0000256" key="5">
    <source>
        <dbReference type="ARBA" id="ARBA00023136"/>
    </source>
</evidence>
<feature type="transmembrane region" description="Helical" evidence="6">
    <location>
        <begin position="20"/>
        <end position="40"/>
    </location>
</feature>
<evidence type="ECO:0000256" key="2">
    <source>
        <dbReference type="ARBA" id="ARBA00009399"/>
    </source>
</evidence>
<keyword evidence="5 6" id="KW-0472">Membrane</keyword>
<dbReference type="AlphaFoldDB" id="A0A1F6VQG6"/>
<comment type="subcellular location">
    <subcellularLocation>
        <location evidence="1">Membrane</location>
        <topology evidence="1">Multi-pass membrane protein</topology>
    </subcellularLocation>
</comment>
<dbReference type="InterPro" id="IPR051401">
    <property type="entry name" value="GtrA_CellWall_Glycosyl"/>
</dbReference>
<dbReference type="PANTHER" id="PTHR38459:SF1">
    <property type="entry name" value="PROPHAGE BACTOPRENOL-LINKED GLUCOSE TRANSLOCASE HOMOLOG"/>
    <property type="match status" value="1"/>
</dbReference>
<dbReference type="GO" id="GO:0000271">
    <property type="term" value="P:polysaccharide biosynthetic process"/>
    <property type="evidence" value="ECO:0007669"/>
    <property type="project" value="InterPro"/>
</dbReference>
<comment type="similarity">
    <text evidence="2">Belongs to the GtrA family.</text>
</comment>
<proteinExistence type="inferred from homology"/>
<sequence length="143" mass="16420">MAKKEVILKKETKKVLVEIVRFCVGTVPGATLLYAPLYILTEYYEVWYLGSLVIASLISFVTNIIVQKFWVFKNLDKLISVRQVVAYTLVSIAYSAINTGMLYILVDYREMHYIWAQIIITIILVAPSYLATKKIFAPKLNYV</sequence>
<accession>A0A1F6VQG6</accession>
<feature type="transmembrane region" description="Helical" evidence="6">
    <location>
        <begin position="112"/>
        <end position="131"/>
    </location>
</feature>
<evidence type="ECO:0000256" key="3">
    <source>
        <dbReference type="ARBA" id="ARBA00022692"/>
    </source>
</evidence>
<dbReference type="STRING" id="1801752.A3J61_01750"/>
<evidence type="ECO:0000259" key="7">
    <source>
        <dbReference type="Pfam" id="PF04138"/>
    </source>
</evidence>
<dbReference type="GO" id="GO:0005886">
    <property type="term" value="C:plasma membrane"/>
    <property type="evidence" value="ECO:0007669"/>
    <property type="project" value="TreeGrafter"/>
</dbReference>
<evidence type="ECO:0000313" key="9">
    <source>
        <dbReference type="Proteomes" id="UP000179686"/>
    </source>
</evidence>
<feature type="domain" description="GtrA/DPMS transmembrane" evidence="7">
    <location>
        <begin position="21"/>
        <end position="135"/>
    </location>
</feature>
<evidence type="ECO:0000256" key="4">
    <source>
        <dbReference type="ARBA" id="ARBA00022989"/>
    </source>
</evidence>
<organism evidence="8 9">
    <name type="scientific">Candidatus Nomurabacteria bacterium RIFCSPHIGHO2_02_FULL_38_15</name>
    <dbReference type="NCBI Taxonomy" id="1801752"/>
    <lineage>
        <taxon>Bacteria</taxon>
        <taxon>Candidatus Nomuraibacteriota</taxon>
    </lineage>
</organism>
<evidence type="ECO:0000313" key="8">
    <source>
        <dbReference type="EMBL" id="OGI71941.1"/>
    </source>
</evidence>
<dbReference type="Proteomes" id="UP000179686">
    <property type="component" value="Unassembled WGS sequence"/>
</dbReference>
<protein>
    <recommendedName>
        <fullName evidence="7">GtrA/DPMS transmembrane domain-containing protein</fullName>
    </recommendedName>
</protein>
<comment type="caution">
    <text evidence="8">The sequence shown here is derived from an EMBL/GenBank/DDBJ whole genome shotgun (WGS) entry which is preliminary data.</text>
</comment>
<reference evidence="8 9" key="1">
    <citation type="journal article" date="2016" name="Nat. Commun.">
        <title>Thousands of microbial genomes shed light on interconnected biogeochemical processes in an aquifer system.</title>
        <authorList>
            <person name="Anantharaman K."/>
            <person name="Brown C.T."/>
            <person name="Hug L.A."/>
            <person name="Sharon I."/>
            <person name="Castelle C.J."/>
            <person name="Probst A.J."/>
            <person name="Thomas B.C."/>
            <person name="Singh A."/>
            <person name="Wilkins M.J."/>
            <person name="Karaoz U."/>
            <person name="Brodie E.L."/>
            <person name="Williams K.H."/>
            <person name="Hubbard S.S."/>
            <person name="Banfield J.F."/>
        </authorList>
    </citation>
    <scope>NUCLEOTIDE SEQUENCE [LARGE SCALE GENOMIC DNA]</scope>
</reference>
<name>A0A1F6VQG6_9BACT</name>
<feature type="transmembrane region" description="Helical" evidence="6">
    <location>
        <begin position="84"/>
        <end position="106"/>
    </location>
</feature>
<feature type="transmembrane region" description="Helical" evidence="6">
    <location>
        <begin position="46"/>
        <end position="72"/>
    </location>
</feature>
<evidence type="ECO:0000256" key="6">
    <source>
        <dbReference type="SAM" id="Phobius"/>
    </source>
</evidence>
<dbReference type="EMBL" id="MFUC01000015">
    <property type="protein sequence ID" value="OGI71941.1"/>
    <property type="molecule type" value="Genomic_DNA"/>
</dbReference>
<dbReference type="InterPro" id="IPR007267">
    <property type="entry name" value="GtrA_DPMS_TM"/>
</dbReference>
<dbReference type="PANTHER" id="PTHR38459">
    <property type="entry name" value="PROPHAGE BACTOPRENOL-LINKED GLUCOSE TRANSLOCASE HOMOLOG"/>
    <property type="match status" value="1"/>
</dbReference>
<evidence type="ECO:0000256" key="1">
    <source>
        <dbReference type="ARBA" id="ARBA00004141"/>
    </source>
</evidence>